<name>A0A934IP14_9HYPH</name>
<evidence type="ECO:0000256" key="1">
    <source>
        <dbReference type="PROSITE-ProRule" id="PRU00339"/>
    </source>
</evidence>
<dbReference type="Pfam" id="PF13432">
    <property type="entry name" value="TPR_16"/>
    <property type="match status" value="2"/>
</dbReference>
<dbReference type="PROSITE" id="PS50293">
    <property type="entry name" value="TPR_REGION"/>
    <property type="match status" value="2"/>
</dbReference>
<dbReference type="SUPFAM" id="SSF48452">
    <property type="entry name" value="TPR-like"/>
    <property type="match status" value="1"/>
</dbReference>
<organism evidence="2 3">
    <name type="scientific">Acuticoccus mangrovi</name>
    <dbReference type="NCBI Taxonomy" id="2796142"/>
    <lineage>
        <taxon>Bacteria</taxon>
        <taxon>Pseudomonadati</taxon>
        <taxon>Pseudomonadota</taxon>
        <taxon>Alphaproteobacteria</taxon>
        <taxon>Hyphomicrobiales</taxon>
        <taxon>Amorphaceae</taxon>
        <taxon>Acuticoccus</taxon>
    </lineage>
</organism>
<evidence type="ECO:0000313" key="2">
    <source>
        <dbReference type="EMBL" id="MBJ3775913.1"/>
    </source>
</evidence>
<protein>
    <submittedName>
        <fullName evidence="2">Tetratricopeptide repeat protein</fullName>
    </submittedName>
</protein>
<dbReference type="AlphaFoldDB" id="A0A934IP14"/>
<dbReference type="Pfam" id="PF13469">
    <property type="entry name" value="Sulfotransfer_3"/>
    <property type="match status" value="1"/>
</dbReference>
<gene>
    <name evidence="2" type="ORF">JCR33_09465</name>
</gene>
<dbReference type="SMART" id="SM00028">
    <property type="entry name" value="TPR"/>
    <property type="match status" value="7"/>
</dbReference>
<proteinExistence type="predicted"/>
<dbReference type="Gene3D" id="1.25.40.10">
    <property type="entry name" value="Tetratricopeptide repeat domain"/>
    <property type="match status" value="3"/>
</dbReference>
<dbReference type="Gene3D" id="3.40.50.300">
    <property type="entry name" value="P-loop containing nucleotide triphosphate hydrolases"/>
    <property type="match status" value="1"/>
</dbReference>
<dbReference type="InterPro" id="IPR019734">
    <property type="entry name" value="TPR_rpt"/>
</dbReference>
<accession>A0A934IP14</accession>
<feature type="repeat" description="TPR" evidence="1">
    <location>
        <begin position="229"/>
        <end position="262"/>
    </location>
</feature>
<dbReference type="InterPro" id="IPR027417">
    <property type="entry name" value="P-loop_NTPase"/>
</dbReference>
<sequence>MDRSLSQARALARKGDYLAADRIYRDVLARHPANARAAEGLKALRDPTPTGSGAKAKRVRAAVARLDRLVKTGRHQVLLAEAPSLLRDHPDAAQLPFLVGLAQLGLGQPEAAVAAFRAAIRIQPTFPEAHNNLANALRAAGEVEAALAAYGEAIAIHPEFAEAYNNLGAALSGLGRYGEAVAALGKAVRLRPAYPSALNNLGVALGEYGRYGEAISCLERAVALQPDFAEAHNNLGNTLRAAGRHRCALAAYERALALRPGFAGCAVNRGVTLAELGRMEPAADALRTALQADPASAEAYYNLATIVTLAPDGPEAAAMRSLLARPAIRRRDGIHLSFALAKVADEAGAIDEAFSHFARANALRRAEAPYDAAADRAAVDRLMEVFATAPAELAAPSGGARGPIFIVGMPRSGTTLVEQILASHAEVDAAGEILALERAIHAHLGPLERLRADALSADALAGIQAHYLAAVADLGASRPFLTDKLPANHRRIGFIAMAFPDAPIIHVRRDPVATGWSIYKSFFATRGNDYAYDLDDIVAAYALYEAMMAFWHRRFPGQIHDLDYERLTAAPEAEIRSLLARCGLEFDASCLEPHRTVRAVGTRSLQQVRRPIYAGSNADWRRYAQHLKPLVDGLARPTP</sequence>
<dbReference type="GO" id="GO:0006493">
    <property type="term" value="P:protein O-linked glycosylation"/>
    <property type="evidence" value="ECO:0007669"/>
    <property type="project" value="TreeGrafter"/>
</dbReference>
<dbReference type="InterPro" id="IPR011990">
    <property type="entry name" value="TPR-like_helical_dom_sf"/>
</dbReference>
<dbReference type="Pfam" id="PF13414">
    <property type="entry name" value="TPR_11"/>
    <property type="match status" value="2"/>
</dbReference>
<evidence type="ECO:0000313" key="3">
    <source>
        <dbReference type="Proteomes" id="UP000609531"/>
    </source>
</evidence>
<dbReference type="PANTHER" id="PTHR44998">
    <property type="match status" value="1"/>
</dbReference>
<dbReference type="Proteomes" id="UP000609531">
    <property type="component" value="Unassembled WGS sequence"/>
</dbReference>
<dbReference type="RefSeq" id="WP_198881815.1">
    <property type="nucleotide sequence ID" value="NZ_JAEKJA010000007.1"/>
</dbReference>
<keyword evidence="3" id="KW-1185">Reference proteome</keyword>
<feature type="repeat" description="TPR" evidence="1">
    <location>
        <begin position="161"/>
        <end position="194"/>
    </location>
</feature>
<dbReference type="PANTHER" id="PTHR44998:SF1">
    <property type="entry name" value="UDP-N-ACETYLGLUCOSAMINE--PEPTIDE N-ACETYLGLUCOSAMINYLTRANSFERASE 110 KDA SUBUNIT"/>
    <property type="match status" value="1"/>
</dbReference>
<feature type="repeat" description="TPR" evidence="1">
    <location>
        <begin position="93"/>
        <end position="126"/>
    </location>
</feature>
<feature type="repeat" description="TPR" evidence="1">
    <location>
        <begin position="127"/>
        <end position="160"/>
    </location>
</feature>
<comment type="caution">
    <text evidence="2">The sequence shown here is derived from an EMBL/GenBank/DDBJ whole genome shotgun (WGS) entry which is preliminary data.</text>
</comment>
<dbReference type="PROSITE" id="PS50005">
    <property type="entry name" value="TPR"/>
    <property type="match status" value="5"/>
</dbReference>
<dbReference type="GO" id="GO:0016757">
    <property type="term" value="F:glycosyltransferase activity"/>
    <property type="evidence" value="ECO:0007669"/>
    <property type="project" value="TreeGrafter"/>
</dbReference>
<dbReference type="SUPFAM" id="SSF52540">
    <property type="entry name" value="P-loop containing nucleoside triphosphate hydrolases"/>
    <property type="match status" value="1"/>
</dbReference>
<dbReference type="EMBL" id="JAEKJA010000007">
    <property type="protein sequence ID" value="MBJ3775913.1"/>
    <property type="molecule type" value="Genomic_DNA"/>
</dbReference>
<feature type="repeat" description="TPR" evidence="1">
    <location>
        <begin position="195"/>
        <end position="228"/>
    </location>
</feature>
<keyword evidence="1" id="KW-0802">TPR repeat</keyword>
<reference evidence="2" key="1">
    <citation type="submission" date="2020-12" db="EMBL/GenBank/DDBJ databases">
        <title>Bacterial taxonomy.</title>
        <authorList>
            <person name="Pan X."/>
        </authorList>
    </citation>
    <scope>NUCLEOTIDE SEQUENCE</scope>
    <source>
        <strain evidence="2">B2012</strain>
    </source>
</reference>